<dbReference type="Pfam" id="PF17800">
    <property type="entry name" value="NPL"/>
    <property type="match status" value="1"/>
</dbReference>
<dbReference type="VEuPathDB" id="TrichDB:TVAG_361520"/>
<keyword evidence="4" id="KW-1185">Reference proteome</keyword>
<dbReference type="AlphaFoldDB" id="A2FZR8"/>
<dbReference type="InterPro" id="IPR041232">
    <property type="entry name" value="NPL"/>
</dbReference>
<evidence type="ECO:0000313" key="3">
    <source>
        <dbReference type="EMBL" id="EAX89608.1"/>
    </source>
</evidence>
<reference evidence="3" key="2">
    <citation type="journal article" date="2007" name="Science">
        <title>Draft genome sequence of the sexually transmitted pathogen Trichomonas vaginalis.</title>
        <authorList>
            <person name="Carlton J.M."/>
            <person name="Hirt R.P."/>
            <person name="Silva J.C."/>
            <person name="Delcher A.L."/>
            <person name="Schatz M."/>
            <person name="Zhao Q."/>
            <person name="Wortman J.R."/>
            <person name="Bidwell S.L."/>
            <person name="Alsmark U.C.M."/>
            <person name="Besteiro S."/>
            <person name="Sicheritz-Ponten T."/>
            <person name="Noel C.J."/>
            <person name="Dacks J.B."/>
            <person name="Foster P.G."/>
            <person name="Simillion C."/>
            <person name="Van de Peer Y."/>
            <person name="Miranda-Saavedra D."/>
            <person name="Barton G.J."/>
            <person name="Westrop G.D."/>
            <person name="Mueller S."/>
            <person name="Dessi D."/>
            <person name="Fiori P.L."/>
            <person name="Ren Q."/>
            <person name="Paulsen I."/>
            <person name="Zhang H."/>
            <person name="Bastida-Corcuera F.D."/>
            <person name="Simoes-Barbosa A."/>
            <person name="Brown M.T."/>
            <person name="Hayes R.D."/>
            <person name="Mukherjee M."/>
            <person name="Okumura C.Y."/>
            <person name="Schneider R."/>
            <person name="Smith A.J."/>
            <person name="Vanacova S."/>
            <person name="Villalvazo M."/>
            <person name="Haas B.J."/>
            <person name="Pertea M."/>
            <person name="Feldblyum T.V."/>
            <person name="Utterback T.R."/>
            <person name="Shu C.L."/>
            <person name="Osoegawa K."/>
            <person name="de Jong P.J."/>
            <person name="Hrdy I."/>
            <person name="Horvathova L."/>
            <person name="Zubacova Z."/>
            <person name="Dolezal P."/>
            <person name="Malik S.B."/>
            <person name="Logsdon J.M. Jr."/>
            <person name="Henze K."/>
            <person name="Gupta A."/>
            <person name="Wang C.C."/>
            <person name="Dunne R.L."/>
            <person name="Upcroft J.A."/>
            <person name="Upcroft P."/>
            <person name="White O."/>
            <person name="Salzberg S.L."/>
            <person name="Tang P."/>
            <person name="Chiu C.-H."/>
            <person name="Lee Y.-S."/>
            <person name="Embley T.M."/>
            <person name="Coombs G.H."/>
            <person name="Mottram J.C."/>
            <person name="Tachezy J."/>
            <person name="Fraser-Liggett C.M."/>
            <person name="Johnson P.J."/>
        </authorList>
    </citation>
    <scope>NUCLEOTIDE SEQUENCE [LARGE SCALE GENOMIC DNA]</scope>
    <source>
        <strain evidence="3">G3</strain>
    </source>
</reference>
<dbReference type="SMR" id="A2FZR8"/>
<feature type="compositionally biased region" description="Acidic residues" evidence="1">
    <location>
        <begin position="124"/>
        <end position="142"/>
    </location>
</feature>
<evidence type="ECO:0000313" key="4">
    <source>
        <dbReference type="Proteomes" id="UP000001542"/>
    </source>
</evidence>
<name>A2FZR8_TRIV3</name>
<dbReference type="Proteomes" id="UP000001542">
    <property type="component" value="Unassembled WGS sequence"/>
</dbReference>
<dbReference type="FunFam" id="2.60.120.340:FF:000008">
    <property type="entry name" value="FK506-binding protein, putative"/>
    <property type="match status" value="1"/>
</dbReference>
<dbReference type="RefSeq" id="XP_001302538.1">
    <property type="nucleotide sequence ID" value="XM_001302537.1"/>
</dbReference>
<accession>A2FZR8</accession>
<evidence type="ECO:0000256" key="1">
    <source>
        <dbReference type="SAM" id="MobiDB-lite"/>
    </source>
</evidence>
<dbReference type="Gene3D" id="2.60.120.340">
    <property type="entry name" value="Nucleoplasmin core domain"/>
    <property type="match status" value="1"/>
</dbReference>
<dbReference type="InParanoid" id="A2FZR8"/>
<gene>
    <name evidence="3" type="ORF">TVAG_361520</name>
</gene>
<dbReference type="EMBL" id="DS114185">
    <property type="protein sequence ID" value="EAX89608.1"/>
    <property type="molecule type" value="Genomic_DNA"/>
</dbReference>
<proteinExistence type="predicted"/>
<feature type="region of interest" description="Disordered" evidence="1">
    <location>
        <begin position="114"/>
        <end position="142"/>
    </location>
</feature>
<sequence length="142" mass="16055">MSEDESVEITQSFWGIIVRPHEKQELDIPEDATCIISNVSYGLIDESANPKESTLIAHVKEVSRAVENPSEAEKDVLTYDTPIAKLIPGKIEQTRVSQTFSKFSEVTLENDGDYDIHVSGLFEPDNEEEEEDIPEEDEKEEK</sequence>
<dbReference type="KEGG" id="tva:4747274"/>
<dbReference type="VEuPathDB" id="TrichDB:TVAGG3_0745110"/>
<feature type="domain" description="Nucleoplasmin-like" evidence="2">
    <location>
        <begin position="13"/>
        <end position="122"/>
    </location>
</feature>
<protein>
    <recommendedName>
        <fullName evidence="2">Nucleoplasmin-like domain-containing protein</fullName>
    </recommendedName>
</protein>
<organism evidence="3 4">
    <name type="scientific">Trichomonas vaginalis (strain ATCC PRA-98 / G3)</name>
    <dbReference type="NCBI Taxonomy" id="412133"/>
    <lineage>
        <taxon>Eukaryota</taxon>
        <taxon>Metamonada</taxon>
        <taxon>Parabasalia</taxon>
        <taxon>Trichomonadida</taxon>
        <taxon>Trichomonadidae</taxon>
        <taxon>Trichomonas</taxon>
    </lineage>
</organism>
<evidence type="ECO:0000259" key="2">
    <source>
        <dbReference type="Pfam" id="PF17800"/>
    </source>
</evidence>
<reference evidence="3" key="1">
    <citation type="submission" date="2006-10" db="EMBL/GenBank/DDBJ databases">
        <authorList>
            <person name="Amadeo P."/>
            <person name="Zhao Q."/>
            <person name="Wortman J."/>
            <person name="Fraser-Liggett C."/>
            <person name="Carlton J."/>
        </authorList>
    </citation>
    <scope>NUCLEOTIDE SEQUENCE</scope>
    <source>
        <strain evidence="3">G3</strain>
    </source>
</reference>